<dbReference type="Gene3D" id="3.30.530.20">
    <property type="match status" value="1"/>
</dbReference>
<dbReference type="EMBL" id="JAKCXM010000266">
    <property type="protein sequence ID" value="KAJ0397110.1"/>
    <property type="molecule type" value="Genomic_DNA"/>
</dbReference>
<accession>A0AAD5LGC3</accession>
<gene>
    <name evidence="1" type="ORF">P43SY_009392</name>
</gene>
<name>A0AAD5LGC3_PYTIN</name>
<dbReference type="InterPro" id="IPR023393">
    <property type="entry name" value="START-like_dom_sf"/>
</dbReference>
<dbReference type="PANTHER" id="PTHR13510:SF44">
    <property type="entry name" value="RABENOSYN-5"/>
    <property type="match status" value="1"/>
</dbReference>
<dbReference type="Proteomes" id="UP001209570">
    <property type="component" value="Unassembled WGS sequence"/>
</dbReference>
<sequence>MPGKLLPNHAPFAPLQLTTAQRESFVALANDLRDETIREYDNHVRLDHRVMDKAIWKEVKQRDQLIVYKRIGSGDWTDTDAVASGRASGDTREWPLPKLVGIGSLAGRLDDVMYGLLSPDDATLRIRMTYIEDEVRDGRVLAVLQPPSAKDPFRLMAIKWAVKAQASALGRARDLVLLEATGVATMAADGERVGYAVRHSVELPGCPELTQDGLTASTSRLSVGYVFRQLNQDRVDVYVRTFVDAGGNAPERAVLASSVTGIAACWRLLWCAQNKKLAFLMRETTASRTLQRSRIGDPIAIAKPSKCCSLCSKNVSGFRTLTACELCLSRVCAKCLTGRKLTYVRRSGEILQVPTGFCATCLTRASNLNAAHVAKIEHAQDWDDVSSPEHPPSPRRVAIEDVVVSSTGPRRTGSLIEAGDLVQLTTGPQRQSEEYPRSLEVQTLKDWDATHTSWSASSSDAALEQSIVSISSSSVGSEGHGHASGAVADQATHQQQLWMQMSQLCLAAEETYLLTQRNADAMQDQP</sequence>
<dbReference type="PANTHER" id="PTHR13510">
    <property type="entry name" value="FYVE-FINGER-CONTAINING RAB5 EFFECTOR PROTEIN RABENOSYN-5-RELATED"/>
    <property type="match status" value="1"/>
</dbReference>
<evidence type="ECO:0000313" key="1">
    <source>
        <dbReference type="EMBL" id="KAJ0397110.1"/>
    </source>
</evidence>
<reference evidence="1" key="1">
    <citation type="submission" date="2021-12" db="EMBL/GenBank/DDBJ databases">
        <title>Prjna785345.</title>
        <authorList>
            <person name="Rujirawat T."/>
            <person name="Krajaejun T."/>
        </authorList>
    </citation>
    <scope>NUCLEOTIDE SEQUENCE</scope>
    <source>
        <strain evidence="1">Pi057C3</strain>
    </source>
</reference>
<dbReference type="AlphaFoldDB" id="A0AAD5LGC3"/>
<evidence type="ECO:0008006" key="3">
    <source>
        <dbReference type="Google" id="ProtNLM"/>
    </source>
</evidence>
<organism evidence="1 2">
    <name type="scientific">Pythium insidiosum</name>
    <name type="common">Pythiosis disease agent</name>
    <dbReference type="NCBI Taxonomy" id="114742"/>
    <lineage>
        <taxon>Eukaryota</taxon>
        <taxon>Sar</taxon>
        <taxon>Stramenopiles</taxon>
        <taxon>Oomycota</taxon>
        <taxon>Peronosporomycetes</taxon>
        <taxon>Pythiales</taxon>
        <taxon>Pythiaceae</taxon>
        <taxon>Pythium</taxon>
    </lineage>
</organism>
<dbReference type="InterPro" id="IPR052727">
    <property type="entry name" value="Rab4/Rab5_effector"/>
</dbReference>
<protein>
    <recommendedName>
        <fullName evidence="3">FYVE-type domain-containing protein</fullName>
    </recommendedName>
</protein>
<evidence type="ECO:0000313" key="2">
    <source>
        <dbReference type="Proteomes" id="UP001209570"/>
    </source>
</evidence>
<keyword evidence="2" id="KW-1185">Reference proteome</keyword>
<comment type="caution">
    <text evidence="1">The sequence shown here is derived from an EMBL/GenBank/DDBJ whole genome shotgun (WGS) entry which is preliminary data.</text>
</comment>
<proteinExistence type="predicted"/>